<reference evidence="3" key="2">
    <citation type="submission" date="2020-11" db="EMBL/GenBank/DDBJ databases">
        <authorList>
            <person name="McCartney M.A."/>
            <person name="Auch B."/>
            <person name="Kono T."/>
            <person name="Mallez S."/>
            <person name="Becker A."/>
            <person name="Gohl D.M."/>
            <person name="Silverstein K.A.T."/>
            <person name="Koren S."/>
            <person name="Bechman K.B."/>
            <person name="Herman A."/>
            <person name="Abrahante J.E."/>
            <person name="Garbe J."/>
        </authorList>
    </citation>
    <scope>NUCLEOTIDE SEQUENCE</scope>
    <source>
        <strain evidence="3">Duluth1</strain>
        <tissue evidence="3">Whole animal</tissue>
    </source>
</reference>
<evidence type="ECO:0000256" key="2">
    <source>
        <dbReference type="SAM" id="MobiDB-lite"/>
    </source>
</evidence>
<organism evidence="3 5">
    <name type="scientific">Dreissena polymorpha</name>
    <name type="common">Zebra mussel</name>
    <name type="synonym">Mytilus polymorpha</name>
    <dbReference type="NCBI Taxonomy" id="45954"/>
    <lineage>
        <taxon>Eukaryota</taxon>
        <taxon>Metazoa</taxon>
        <taxon>Spiralia</taxon>
        <taxon>Lophotrochozoa</taxon>
        <taxon>Mollusca</taxon>
        <taxon>Bivalvia</taxon>
        <taxon>Autobranchia</taxon>
        <taxon>Heteroconchia</taxon>
        <taxon>Euheterodonta</taxon>
        <taxon>Imparidentia</taxon>
        <taxon>Neoheterodontei</taxon>
        <taxon>Myida</taxon>
        <taxon>Dreissenoidea</taxon>
        <taxon>Dreissenidae</taxon>
        <taxon>Dreissena</taxon>
    </lineage>
</organism>
<protein>
    <submittedName>
        <fullName evidence="3">Uncharacterized protein</fullName>
    </submittedName>
</protein>
<evidence type="ECO:0000256" key="1">
    <source>
        <dbReference type="SAM" id="Coils"/>
    </source>
</evidence>
<accession>A0A9D4FGJ8</accession>
<sequence length="198" mass="23195">MLEQDTAGAFQNIPVPGNIMEFHDFLMNNNNNNLQHYIHIYHNAHQQLLEEFKNVRYNMAEMQQEIDSIKDTITDQHQLYQQLEHQQQTLNAEITALQDSICKQNTAVYNLQHSLSSPNFAPHEISRHQNSQKPASNQHNQHDNHCNHPDAYNMINEDNNHNYQLFNLQSYLTPSLSTYSMNQAQEEPNVKECYVSIF</sequence>
<proteinExistence type="predicted"/>
<evidence type="ECO:0000313" key="4">
    <source>
        <dbReference type="EMBL" id="KAH3796919.1"/>
    </source>
</evidence>
<evidence type="ECO:0000313" key="3">
    <source>
        <dbReference type="EMBL" id="KAH3796918.1"/>
    </source>
</evidence>
<dbReference type="EMBL" id="JAIWYP010000007">
    <property type="protein sequence ID" value="KAH3796919.1"/>
    <property type="molecule type" value="Genomic_DNA"/>
</dbReference>
<dbReference type="Proteomes" id="UP000828390">
    <property type="component" value="Unassembled WGS sequence"/>
</dbReference>
<reference evidence="3" key="1">
    <citation type="journal article" date="2019" name="bioRxiv">
        <title>The Genome of the Zebra Mussel, Dreissena polymorpha: A Resource for Invasive Species Research.</title>
        <authorList>
            <person name="McCartney M.A."/>
            <person name="Auch B."/>
            <person name="Kono T."/>
            <person name="Mallez S."/>
            <person name="Zhang Y."/>
            <person name="Obille A."/>
            <person name="Becker A."/>
            <person name="Abrahante J.E."/>
            <person name="Garbe J."/>
            <person name="Badalamenti J.P."/>
            <person name="Herman A."/>
            <person name="Mangelson H."/>
            <person name="Liachko I."/>
            <person name="Sullivan S."/>
            <person name="Sone E.D."/>
            <person name="Koren S."/>
            <person name="Silverstein K.A.T."/>
            <person name="Beckman K.B."/>
            <person name="Gohl D.M."/>
        </authorList>
    </citation>
    <scope>NUCLEOTIDE SEQUENCE</scope>
    <source>
        <strain evidence="3">Duluth1</strain>
        <tissue evidence="3">Whole animal</tissue>
    </source>
</reference>
<dbReference type="EMBL" id="JAIWYP010000007">
    <property type="protein sequence ID" value="KAH3796918.1"/>
    <property type="molecule type" value="Genomic_DNA"/>
</dbReference>
<gene>
    <name evidence="3" type="ORF">DPMN_150495</name>
    <name evidence="4" type="ORF">DPMN_150496</name>
</gene>
<name>A0A9D4FGJ8_DREPO</name>
<evidence type="ECO:0000313" key="5">
    <source>
        <dbReference type="Proteomes" id="UP000828390"/>
    </source>
</evidence>
<comment type="caution">
    <text evidence="3">The sequence shown here is derived from an EMBL/GenBank/DDBJ whole genome shotgun (WGS) entry which is preliminary data.</text>
</comment>
<feature type="coiled-coil region" evidence="1">
    <location>
        <begin position="45"/>
        <end position="100"/>
    </location>
</feature>
<feature type="region of interest" description="Disordered" evidence="2">
    <location>
        <begin position="118"/>
        <end position="146"/>
    </location>
</feature>
<keyword evidence="1" id="KW-0175">Coiled coil</keyword>
<dbReference type="AlphaFoldDB" id="A0A9D4FGJ8"/>
<keyword evidence="5" id="KW-1185">Reference proteome</keyword>